<dbReference type="EMBL" id="BFFP01000004">
    <property type="protein sequence ID" value="GBG93973.1"/>
    <property type="molecule type" value="Genomic_DNA"/>
</dbReference>
<keyword evidence="1" id="KW-0812">Transmembrane</keyword>
<feature type="transmembrane region" description="Helical" evidence="1">
    <location>
        <begin position="6"/>
        <end position="24"/>
    </location>
</feature>
<sequence length="95" mass="10845">MHKTALVLLFIIAIALFIIGLFLFNHRNRPFFIFHPEKEHGLRVFCTYFGGFVLLCATATIIAVFIDLNALIFPLLLVDALCAFIIPFVLWAYTL</sequence>
<reference evidence="2 3" key="1">
    <citation type="journal article" date="2019" name="Int. J. Syst. Evol. Microbiol.">
        <title>Lactobacillus salitolerans sp. nov., a novel lactic acid bacterium isolated from spent mushroom substrates.</title>
        <authorList>
            <person name="Tohno M."/>
            <person name="Tanizawa Y."/>
            <person name="Kojima Y."/>
            <person name="Sakamoto M."/>
            <person name="Nakamura Y."/>
            <person name="Ohkuma M."/>
            <person name="Kobayashi H."/>
        </authorList>
    </citation>
    <scope>NUCLEOTIDE SEQUENCE [LARGE SCALE GENOMIC DNA]</scope>
    <source>
        <strain evidence="2 3">YK43</strain>
    </source>
</reference>
<dbReference type="Proteomes" id="UP000286848">
    <property type="component" value="Unassembled WGS sequence"/>
</dbReference>
<evidence type="ECO:0000256" key="1">
    <source>
        <dbReference type="SAM" id="Phobius"/>
    </source>
</evidence>
<organism evidence="2 3">
    <name type="scientific">Ligilactobacillus salitolerans</name>
    <dbReference type="NCBI Taxonomy" id="1808352"/>
    <lineage>
        <taxon>Bacteria</taxon>
        <taxon>Bacillati</taxon>
        <taxon>Bacillota</taxon>
        <taxon>Bacilli</taxon>
        <taxon>Lactobacillales</taxon>
        <taxon>Lactobacillaceae</taxon>
        <taxon>Ligilactobacillus</taxon>
    </lineage>
</organism>
<keyword evidence="3" id="KW-1185">Reference proteome</keyword>
<gene>
    <name evidence="2" type="ORF">LFYK43_04320</name>
</gene>
<feature type="transmembrane region" description="Helical" evidence="1">
    <location>
        <begin position="45"/>
        <end position="66"/>
    </location>
</feature>
<dbReference type="RefSeq" id="WP_124974961.1">
    <property type="nucleotide sequence ID" value="NZ_BFFP01000004.1"/>
</dbReference>
<accession>A0A401IR18</accession>
<dbReference type="AlphaFoldDB" id="A0A401IR18"/>
<name>A0A401IR18_9LACO</name>
<keyword evidence="1" id="KW-0472">Membrane</keyword>
<protein>
    <submittedName>
        <fullName evidence="2">Uncharacterized protein</fullName>
    </submittedName>
</protein>
<dbReference type="OrthoDB" id="2300879at2"/>
<feature type="transmembrane region" description="Helical" evidence="1">
    <location>
        <begin position="72"/>
        <end position="93"/>
    </location>
</feature>
<evidence type="ECO:0000313" key="3">
    <source>
        <dbReference type="Proteomes" id="UP000286848"/>
    </source>
</evidence>
<keyword evidence="1" id="KW-1133">Transmembrane helix</keyword>
<proteinExistence type="predicted"/>
<comment type="caution">
    <text evidence="2">The sequence shown here is derived from an EMBL/GenBank/DDBJ whole genome shotgun (WGS) entry which is preliminary data.</text>
</comment>
<evidence type="ECO:0000313" key="2">
    <source>
        <dbReference type="EMBL" id="GBG93973.1"/>
    </source>
</evidence>